<dbReference type="InterPro" id="IPR004046">
    <property type="entry name" value="GST_C"/>
</dbReference>
<protein>
    <recommendedName>
        <fullName evidence="3">glutathione transferase</fullName>
        <ecNumber evidence="3">2.5.1.18</ecNumber>
    </recommendedName>
</protein>
<accession>A0A7S3JAC0</accession>
<dbReference type="InterPro" id="IPR036282">
    <property type="entry name" value="Glutathione-S-Trfase_C_sf"/>
</dbReference>
<dbReference type="SFLD" id="SFLDS00019">
    <property type="entry name" value="Glutathione_Transferase_(cytos"/>
    <property type="match status" value="1"/>
</dbReference>
<evidence type="ECO:0000256" key="4">
    <source>
        <dbReference type="ARBA" id="ARBA00022679"/>
    </source>
</evidence>
<sequence>MDSHGEIIIGYWNIRGLGRPILLLAEYLKVPHEYKAYEEGDAPEFSKDSWLIEKNSLGLAFPNLPFLIDGEYKLTESFAIMDYLARKFKPELLGETTEEQSTVAMLVGVVAHAKRECATPCYTQSDVNLVVDKTIDALESISSYLADKTYLLGDKLTHVDFFVFEMLEAAFALGAKQKIEEKYPNFVEYHKRFREMDELKIFYENEKYKNQLFNMKSAPINAKGE</sequence>
<dbReference type="InterPro" id="IPR004045">
    <property type="entry name" value="Glutathione_S-Trfase_N"/>
</dbReference>
<evidence type="ECO:0000256" key="2">
    <source>
        <dbReference type="ARBA" id="ARBA00005861"/>
    </source>
</evidence>
<dbReference type="InterPro" id="IPR003081">
    <property type="entry name" value="GST_mu"/>
</dbReference>
<dbReference type="Gene3D" id="3.40.30.10">
    <property type="entry name" value="Glutaredoxin"/>
    <property type="match status" value="1"/>
</dbReference>
<dbReference type="GO" id="GO:0006749">
    <property type="term" value="P:glutathione metabolic process"/>
    <property type="evidence" value="ECO:0007669"/>
    <property type="project" value="TreeGrafter"/>
</dbReference>
<dbReference type="PANTHER" id="PTHR11571:SF222">
    <property type="entry name" value="GLUTATHIONE TRANSFERASE"/>
    <property type="match status" value="1"/>
</dbReference>
<dbReference type="AlphaFoldDB" id="A0A7S3JAC0"/>
<comment type="catalytic activity">
    <reaction evidence="5">
        <text>RX + glutathione = an S-substituted glutathione + a halide anion + H(+)</text>
        <dbReference type="Rhea" id="RHEA:16437"/>
        <dbReference type="ChEBI" id="CHEBI:15378"/>
        <dbReference type="ChEBI" id="CHEBI:16042"/>
        <dbReference type="ChEBI" id="CHEBI:17792"/>
        <dbReference type="ChEBI" id="CHEBI:57925"/>
        <dbReference type="ChEBI" id="CHEBI:90779"/>
        <dbReference type="EC" id="2.5.1.18"/>
    </reaction>
</comment>
<dbReference type="GO" id="GO:0042802">
    <property type="term" value="F:identical protein binding"/>
    <property type="evidence" value="ECO:0007669"/>
    <property type="project" value="UniProtKB-ARBA"/>
</dbReference>
<comment type="similarity">
    <text evidence="2">Belongs to the GST superfamily. Mu family.</text>
</comment>
<dbReference type="PROSITE" id="PS50405">
    <property type="entry name" value="GST_CTER"/>
    <property type="match status" value="1"/>
</dbReference>
<evidence type="ECO:0000256" key="5">
    <source>
        <dbReference type="ARBA" id="ARBA00047960"/>
    </source>
</evidence>
<dbReference type="PRINTS" id="PR01267">
    <property type="entry name" value="GSTRNSFRASEM"/>
</dbReference>
<evidence type="ECO:0000259" key="6">
    <source>
        <dbReference type="PROSITE" id="PS50404"/>
    </source>
</evidence>
<dbReference type="GO" id="GO:0004364">
    <property type="term" value="F:glutathione transferase activity"/>
    <property type="evidence" value="ECO:0007669"/>
    <property type="project" value="UniProtKB-EC"/>
</dbReference>
<dbReference type="SUPFAM" id="SSF47616">
    <property type="entry name" value="GST C-terminal domain-like"/>
    <property type="match status" value="1"/>
</dbReference>
<evidence type="ECO:0000256" key="3">
    <source>
        <dbReference type="ARBA" id="ARBA00012452"/>
    </source>
</evidence>
<dbReference type="PROSITE" id="PS50404">
    <property type="entry name" value="GST_NTER"/>
    <property type="match status" value="1"/>
</dbReference>
<organism evidence="8">
    <name type="scientific">Euplotes harpa</name>
    <dbReference type="NCBI Taxonomy" id="151035"/>
    <lineage>
        <taxon>Eukaryota</taxon>
        <taxon>Sar</taxon>
        <taxon>Alveolata</taxon>
        <taxon>Ciliophora</taxon>
        <taxon>Intramacronucleata</taxon>
        <taxon>Spirotrichea</taxon>
        <taxon>Hypotrichia</taxon>
        <taxon>Euplotida</taxon>
        <taxon>Euplotidae</taxon>
        <taxon>Euplotes</taxon>
    </lineage>
</organism>
<keyword evidence="4" id="KW-0808">Transferase</keyword>
<dbReference type="Pfam" id="PF02798">
    <property type="entry name" value="GST_N"/>
    <property type="match status" value="1"/>
</dbReference>
<feature type="domain" description="GST N-terminal" evidence="6">
    <location>
        <begin position="5"/>
        <end position="92"/>
    </location>
</feature>
<feature type="domain" description="GST C-terminal" evidence="7">
    <location>
        <begin position="96"/>
        <end position="211"/>
    </location>
</feature>
<dbReference type="InterPro" id="IPR010987">
    <property type="entry name" value="Glutathione-S-Trfase_C-like"/>
</dbReference>
<dbReference type="InterPro" id="IPR036249">
    <property type="entry name" value="Thioredoxin-like_sf"/>
</dbReference>
<evidence type="ECO:0000256" key="1">
    <source>
        <dbReference type="ARBA" id="ARBA00003701"/>
    </source>
</evidence>
<reference evidence="8" key="1">
    <citation type="submission" date="2021-01" db="EMBL/GenBank/DDBJ databases">
        <authorList>
            <person name="Corre E."/>
            <person name="Pelletier E."/>
            <person name="Niang G."/>
            <person name="Scheremetjew M."/>
            <person name="Finn R."/>
            <person name="Kale V."/>
            <person name="Holt S."/>
            <person name="Cochrane G."/>
            <person name="Meng A."/>
            <person name="Brown T."/>
            <person name="Cohen L."/>
        </authorList>
    </citation>
    <scope>NUCLEOTIDE SEQUENCE</scope>
    <source>
        <strain evidence="8">FSP1.4</strain>
    </source>
</reference>
<gene>
    <name evidence="8" type="ORF">EHAR0213_LOCUS6582</name>
</gene>
<name>A0A7S3JAC0_9SPIT</name>
<evidence type="ECO:0000313" key="8">
    <source>
        <dbReference type="EMBL" id="CAE0347671.1"/>
    </source>
</evidence>
<dbReference type="InterPro" id="IPR050213">
    <property type="entry name" value="GST_superfamily"/>
</dbReference>
<proteinExistence type="inferred from homology"/>
<dbReference type="InterPro" id="IPR040079">
    <property type="entry name" value="Glutathione_S-Trfase"/>
</dbReference>
<dbReference type="PANTHER" id="PTHR11571">
    <property type="entry name" value="GLUTATHIONE S-TRANSFERASE"/>
    <property type="match status" value="1"/>
</dbReference>
<dbReference type="Pfam" id="PF14497">
    <property type="entry name" value="GST_C_3"/>
    <property type="match status" value="1"/>
</dbReference>
<dbReference type="Gene3D" id="1.20.1050.10">
    <property type="match status" value="1"/>
</dbReference>
<dbReference type="EMBL" id="HBII01015480">
    <property type="protein sequence ID" value="CAE0347671.1"/>
    <property type="molecule type" value="Transcribed_RNA"/>
</dbReference>
<evidence type="ECO:0000259" key="7">
    <source>
        <dbReference type="PROSITE" id="PS50405"/>
    </source>
</evidence>
<dbReference type="EC" id="2.5.1.18" evidence="3"/>
<comment type="function">
    <text evidence="1">Conjugation of reduced glutathione to a wide number of exogenous and endogenous hydrophobic electrophiles.</text>
</comment>
<dbReference type="SUPFAM" id="SSF52833">
    <property type="entry name" value="Thioredoxin-like"/>
    <property type="match status" value="1"/>
</dbReference>